<evidence type="ECO:0000313" key="3">
    <source>
        <dbReference type="EMBL" id="GAA55063.1"/>
    </source>
</evidence>
<feature type="region of interest" description="Disordered" evidence="2">
    <location>
        <begin position="207"/>
        <end position="282"/>
    </location>
</feature>
<feature type="compositionally biased region" description="Basic and acidic residues" evidence="2">
    <location>
        <begin position="417"/>
        <end position="426"/>
    </location>
</feature>
<feature type="compositionally biased region" description="Basic and acidic residues" evidence="2">
    <location>
        <begin position="244"/>
        <end position="253"/>
    </location>
</feature>
<name>G7YQ32_CLOSI</name>
<organism evidence="3 4">
    <name type="scientific">Clonorchis sinensis</name>
    <name type="common">Chinese liver fluke</name>
    <dbReference type="NCBI Taxonomy" id="79923"/>
    <lineage>
        <taxon>Eukaryota</taxon>
        <taxon>Metazoa</taxon>
        <taxon>Spiralia</taxon>
        <taxon>Lophotrochozoa</taxon>
        <taxon>Platyhelminthes</taxon>
        <taxon>Trematoda</taxon>
        <taxon>Digenea</taxon>
        <taxon>Opisthorchiida</taxon>
        <taxon>Opisthorchiata</taxon>
        <taxon>Opisthorchiidae</taxon>
        <taxon>Clonorchis</taxon>
    </lineage>
</organism>
<feature type="coiled-coil region" evidence="1">
    <location>
        <begin position="356"/>
        <end position="383"/>
    </location>
</feature>
<reference evidence="3" key="1">
    <citation type="journal article" date="2011" name="Genome Biol.">
        <title>The draft genome of the carcinogenic human liver fluke Clonorchis sinensis.</title>
        <authorList>
            <person name="Wang X."/>
            <person name="Chen W."/>
            <person name="Huang Y."/>
            <person name="Sun J."/>
            <person name="Men J."/>
            <person name="Liu H."/>
            <person name="Luo F."/>
            <person name="Guo L."/>
            <person name="Lv X."/>
            <person name="Deng C."/>
            <person name="Zhou C."/>
            <person name="Fan Y."/>
            <person name="Li X."/>
            <person name="Huang L."/>
            <person name="Hu Y."/>
            <person name="Liang C."/>
            <person name="Hu X."/>
            <person name="Xu J."/>
            <person name="Yu X."/>
        </authorList>
    </citation>
    <scope>NUCLEOTIDE SEQUENCE [LARGE SCALE GENOMIC DNA]</scope>
    <source>
        <strain evidence="3">Henan</strain>
    </source>
</reference>
<dbReference type="Proteomes" id="UP000008909">
    <property type="component" value="Unassembled WGS sequence"/>
</dbReference>
<evidence type="ECO:0000313" key="4">
    <source>
        <dbReference type="Proteomes" id="UP000008909"/>
    </source>
</evidence>
<feature type="compositionally biased region" description="Basic and acidic residues" evidence="2">
    <location>
        <begin position="385"/>
        <end position="394"/>
    </location>
</feature>
<keyword evidence="4" id="KW-1185">Reference proteome</keyword>
<feature type="region of interest" description="Disordered" evidence="2">
    <location>
        <begin position="385"/>
        <end position="440"/>
    </location>
</feature>
<protein>
    <submittedName>
        <fullName evidence="3">Uncharacterized protein</fullName>
    </submittedName>
</protein>
<keyword evidence="1" id="KW-0175">Coiled coil</keyword>
<sequence length="691" mass="77745">MSILCETEELLAQDVNQLLKQTSENHDSADQKAHEQSLPGDFLQWRRINYRKYIYSTLHRMSTTVQVCHRPARRSVSVRKPNDGERNVGSAVWDAVVSSDDSLVILIGRAIKRNSWEKSQGRLSKRDTSAHGVSRSAAYIRTDMLIHKCRTGPPLRHYVAKQTSRKRLETGNHSTRDHLISVAYNHRTSGSDFWIIRIIHQVANGNRCAAPSPTPDEGDKDNLSEPKVTPKKAFSPTPAADLQVPHDRGEDNSPRSVTPKSTESEGQTSSMTEDDSSDKPNSPLRIKAIAEQGTSVRSNAPAVETKKGFVAFDIPLNDTQESSLDNLLKKPLPRRLRVMSFHTHLEPLGNAPQITSEMLMEKLEKAEEKRQKALARWKEQAAKRREMAIRRSEQMGDTIPLPQIQKTDDDADVDSVEGEKESDVNKSELSTLQANSKKHTCDMKKTTHKVAEISSTAHDWLRLLGAHLLIRASQRKNTFQPIRHAFDTPTGLTYRQQPNTNERKTYIGHRRESKGHLGTSHVLAVVTRKFRVVKGFATTAVDYFGHAFVSDGRQSSYDTSGRGTVEIFELETLHHSEVKVLVADIRRKASYRRPNPEMMAIFKLPATDFYYNVGWTSMSEVSENFYANRDYSDMEQLSYQTVSFFGVPSIPRPDGAKLMMAGYEEQAAVFCVITEVTSSSSVIGERCAEAL</sequence>
<reference key="2">
    <citation type="submission" date="2011-10" db="EMBL/GenBank/DDBJ databases">
        <title>The genome and transcriptome sequence of Clonorchis sinensis provide insights into the carcinogenic liver fluke.</title>
        <authorList>
            <person name="Wang X."/>
            <person name="Huang Y."/>
            <person name="Chen W."/>
            <person name="Liu H."/>
            <person name="Guo L."/>
            <person name="Chen Y."/>
            <person name="Luo F."/>
            <person name="Zhou W."/>
            <person name="Sun J."/>
            <person name="Mao Q."/>
            <person name="Liang P."/>
            <person name="Zhou C."/>
            <person name="Tian Y."/>
            <person name="Men J."/>
            <person name="Lv X."/>
            <person name="Huang L."/>
            <person name="Zhou J."/>
            <person name="Hu Y."/>
            <person name="Li R."/>
            <person name="Zhang F."/>
            <person name="Lei H."/>
            <person name="Li X."/>
            <person name="Hu X."/>
            <person name="Liang C."/>
            <person name="Xu J."/>
            <person name="Wu Z."/>
            <person name="Yu X."/>
        </authorList>
    </citation>
    <scope>NUCLEOTIDE SEQUENCE</scope>
    <source>
        <strain>Henan</strain>
    </source>
</reference>
<feature type="compositionally biased region" description="Polar residues" evidence="2">
    <location>
        <begin position="254"/>
        <end position="271"/>
    </location>
</feature>
<dbReference type="EMBL" id="DF143958">
    <property type="protein sequence ID" value="GAA55063.1"/>
    <property type="molecule type" value="Genomic_DNA"/>
</dbReference>
<evidence type="ECO:0000256" key="2">
    <source>
        <dbReference type="SAM" id="MobiDB-lite"/>
    </source>
</evidence>
<gene>
    <name evidence="3" type="ORF">CLF_106604</name>
</gene>
<accession>G7YQ32</accession>
<proteinExistence type="predicted"/>
<dbReference type="AlphaFoldDB" id="G7YQ32"/>
<evidence type="ECO:0000256" key="1">
    <source>
        <dbReference type="SAM" id="Coils"/>
    </source>
</evidence>